<dbReference type="InterPro" id="IPR011256">
    <property type="entry name" value="Reg_factor_effector_dom_sf"/>
</dbReference>
<organism evidence="2 3">
    <name type="scientific">Aeromicrobium flavum</name>
    <dbReference type="NCBI Taxonomy" id="416568"/>
    <lineage>
        <taxon>Bacteria</taxon>
        <taxon>Bacillati</taxon>
        <taxon>Actinomycetota</taxon>
        <taxon>Actinomycetes</taxon>
        <taxon>Propionibacteriales</taxon>
        <taxon>Nocardioidaceae</taxon>
        <taxon>Aeromicrobium</taxon>
    </lineage>
</organism>
<sequence>MKTDLRKSLPTYAAKHGEFSIITVPPLRYLMLDGHGDPNEAADYERAITTIYPFAYNLKFLSKRVLDHDYVVPPLEALWWAEDLSAFTDSRDKTTWDWTLLSLVPEWIGDDHLAEARATVTRKGGAPGLHDLRAETLDEGTCVQTLHVGPYEMEGPVIAALHDFAAAEGFDLTGKHHEIYLSDPRRVAPEKLRTILRQPVAHR</sequence>
<feature type="domain" description="GyrI-like small molecule binding" evidence="1">
    <location>
        <begin position="18"/>
        <end position="197"/>
    </location>
</feature>
<dbReference type="AlphaFoldDB" id="A0A512HY49"/>
<dbReference type="RefSeq" id="WP_146828262.1">
    <property type="nucleotide sequence ID" value="NZ_BAAAYQ010000001.1"/>
</dbReference>
<keyword evidence="3" id="KW-1185">Reference proteome</keyword>
<gene>
    <name evidence="2" type="ORF">AFL01nite_26980</name>
</gene>
<reference evidence="2 3" key="1">
    <citation type="submission" date="2019-07" db="EMBL/GenBank/DDBJ databases">
        <title>Whole genome shotgun sequence of Aeromicrobium flavum NBRC 107625.</title>
        <authorList>
            <person name="Hosoyama A."/>
            <person name="Uohara A."/>
            <person name="Ohji S."/>
            <person name="Ichikawa N."/>
        </authorList>
    </citation>
    <scope>NUCLEOTIDE SEQUENCE [LARGE SCALE GENOMIC DNA]</scope>
    <source>
        <strain evidence="2 3">NBRC 107625</strain>
    </source>
</reference>
<dbReference type="EMBL" id="BJZQ01000018">
    <property type="protein sequence ID" value="GEO90371.1"/>
    <property type="molecule type" value="Genomic_DNA"/>
</dbReference>
<dbReference type="Gene3D" id="3.20.80.10">
    <property type="entry name" value="Regulatory factor, effector binding domain"/>
    <property type="match status" value="1"/>
</dbReference>
<dbReference type="SUPFAM" id="SSF55136">
    <property type="entry name" value="Probable bacterial effector-binding domain"/>
    <property type="match status" value="1"/>
</dbReference>
<dbReference type="OrthoDB" id="4772335at2"/>
<evidence type="ECO:0000313" key="2">
    <source>
        <dbReference type="EMBL" id="GEO90371.1"/>
    </source>
</evidence>
<accession>A0A512HY49</accession>
<name>A0A512HY49_9ACTN</name>
<proteinExistence type="predicted"/>
<dbReference type="Pfam" id="PF06445">
    <property type="entry name" value="GyrI-like"/>
    <property type="match status" value="1"/>
</dbReference>
<evidence type="ECO:0000313" key="3">
    <source>
        <dbReference type="Proteomes" id="UP000321769"/>
    </source>
</evidence>
<evidence type="ECO:0000259" key="1">
    <source>
        <dbReference type="Pfam" id="PF06445"/>
    </source>
</evidence>
<dbReference type="InterPro" id="IPR029442">
    <property type="entry name" value="GyrI-like"/>
</dbReference>
<protein>
    <recommendedName>
        <fullName evidence="1">GyrI-like small molecule binding domain-containing protein</fullName>
    </recommendedName>
</protein>
<comment type="caution">
    <text evidence="2">The sequence shown here is derived from an EMBL/GenBank/DDBJ whole genome shotgun (WGS) entry which is preliminary data.</text>
</comment>
<dbReference type="Proteomes" id="UP000321769">
    <property type="component" value="Unassembled WGS sequence"/>
</dbReference>